<dbReference type="SUPFAM" id="SSF69593">
    <property type="entry name" value="Glycerol-3-phosphate (1)-acyltransferase"/>
    <property type="match status" value="1"/>
</dbReference>
<proteinExistence type="inferred from homology"/>
<evidence type="ECO:0000256" key="1">
    <source>
        <dbReference type="ARBA" id="ARBA00004184"/>
    </source>
</evidence>
<dbReference type="Pfam" id="PF19277">
    <property type="entry name" value="GPAT_C"/>
    <property type="match status" value="1"/>
</dbReference>
<keyword evidence="3 7" id="KW-0808">Transferase</keyword>
<comment type="caution">
    <text evidence="7">The sequence shown here is derived from an EMBL/GenBank/DDBJ whole genome shotgun (WGS) entry which is preliminary data.</text>
</comment>
<evidence type="ECO:0000256" key="3">
    <source>
        <dbReference type="ARBA" id="ARBA00022679"/>
    </source>
</evidence>
<dbReference type="InterPro" id="IPR041728">
    <property type="entry name" value="GPAT/DHAPAT_LPLAT"/>
</dbReference>
<evidence type="ECO:0000256" key="4">
    <source>
        <dbReference type="ARBA" id="ARBA00023136"/>
    </source>
</evidence>
<sequence>MDVRRPVGPQHDEAGPDAPLILLSDASTAVERGLVEDWMRQEELRPVAVLPVAGAALASTLAESGEDAVVAAVRVAWLPRERGGQRRVRWADVLALRNPRHPPSSQQARIVRREPDRVAVVVAEPATVGSLRARFTARRPGAAAGFDDFVARQAALALDRAERALVGDRYKVPRQIVEAIDASPEFRREVGELAARLGRPEADVAAKARADLHGLVASMSPLAVDLLTAAVRPLHARAWDVQVDSAGLEKLRERNRRHPLVFLPSHRSYADPLLLAEVLAEHNFPRNHVLGGDNLRFWPVGPLAKRAGIVFIRRSFGDDEIYKLAVREYFAFLLAKRFNLEWYMEGGRSRTGKLRPPRYGLLANVAEAVERGRTEDVHLVPVSITYDQLREVSAMAAEQAGAPKKGEGLAWLARYAKAQLRPIGAAHVRFAEPISLRAALGPASATADPDARRLALQKVAFEVAVGINQVTPVVATALVTLALLGVRDRALTLGQVQRVLEPVRSYVRSRGCAIDVNRPDPLETAAGVRRVLAALAESKVVTVYTGGEEPVYAIERGQHLIAAFYRNSAIHHFVDRAIAELVLLSPADDRWEEAMRLRDLLKFEFFFPERESYRAQLSEELRQLHPAWETEPGEHVLAGADFLIAHRVLRSFLDAQLVVAERLAARAAARPVVEKTFLDECSGVGQQMLLQGRLHGPESLSRELFGSALKLAGNRDLLGSADDPAGHDELARRREAFAAQLRAAVARVIRIDEIDAASRREAVGVEP</sequence>
<evidence type="ECO:0000256" key="5">
    <source>
        <dbReference type="ARBA" id="ARBA00023315"/>
    </source>
</evidence>
<keyword evidence="5 7" id="KW-0012">Acyltransferase</keyword>
<accession>A0ABX1RKP1</accession>
<dbReference type="InterPro" id="IPR045520">
    <property type="entry name" value="GPAT/DHAPAT_C"/>
</dbReference>
<reference evidence="7 8" key="1">
    <citation type="submission" date="2020-04" db="EMBL/GenBank/DDBJ databases">
        <authorList>
            <person name="Klaysubun C."/>
            <person name="Duangmal K."/>
            <person name="Lipun K."/>
        </authorList>
    </citation>
    <scope>NUCLEOTIDE SEQUENCE [LARGE SCALE GENOMIC DNA]</scope>
    <source>
        <strain evidence="7 8">JCM 11839</strain>
    </source>
</reference>
<gene>
    <name evidence="7" type="ORF">HF577_24350</name>
</gene>
<protein>
    <submittedName>
        <fullName evidence="7">Glycerol-3-phosphate 1-O-acyltransferase</fullName>
        <ecNumber evidence="7">2.3.1.15</ecNumber>
    </submittedName>
</protein>
<dbReference type="SMART" id="SM00563">
    <property type="entry name" value="PlsC"/>
    <property type="match status" value="1"/>
</dbReference>
<keyword evidence="8" id="KW-1185">Reference proteome</keyword>
<dbReference type="NCBIfam" id="NF002886">
    <property type="entry name" value="PRK03355.1"/>
    <property type="match status" value="1"/>
</dbReference>
<dbReference type="EMBL" id="JAAXKY010000093">
    <property type="protein sequence ID" value="NMH80204.1"/>
    <property type="molecule type" value="Genomic_DNA"/>
</dbReference>
<dbReference type="InterPro" id="IPR022284">
    <property type="entry name" value="GPAT/DHAPAT"/>
</dbReference>
<comment type="subcellular location">
    <subcellularLocation>
        <location evidence="1">Endomembrane system</location>
        <topology evidence="1">Peripheral membrane protein</topology>
    </subcellularLocation>
</comment>
<dbReference type="EC" id="2.3.1.15" evidence="7"/>
<evidence type="ECO:0000313" key="8">
    <source>
        <dbReference type="Proteomes" id="UP001296706"/>
    </source>
</evidence>
<feature type="domain" description="Phospholipid/glycerol acyltransferase" evidence="6">
    <location>
        <begin position="260"/>
        <end position="387"/>
    </location>
</feature>
<comment type="similarity">
    <text evidence="2">Belongs to the GPAT/DAPAT family.</text>
</comment>
<dbReference type="GO" id="GO:0004366">
    <property type="term" value="F:glycerol-3-phosphate O-acyltransferase activity"/>
    <property type="evidence" value="ECO:0007669"/>
    <property type="project" value="UniProtKB-EC"/>
</dbReference>
<evidence type="ECO:0000256" key="2">
    <source>
        <dbReference type="ARBA" id="ARBA00007937"/>
    </source>
</evidence>
<evidence type="ECO:0000259" key="6">
    <source>
        <dbReference type="SMART" id="SM00563"/>
    </source>
</evidence>
<name>A0ABX1RKP1_9PSEU</name>
<dbReference type="PANTHER" id="PTHR12563:SF17">
    <property type="entry name" value="DIHYDROXYACETONE PHOSPHATE ACYLTRANSFERASE"/>
    <property type="match status" value="1"/>
</dbReference>
<dbReference type="RefSeq" id="WP_169398263.1">
    <property type="nucleotide sequence ID" value="NZ_BAAAJH010000019.1"/>
</dbReference>
<organism evidence="7 8">
    <name type="scientific">Pseudonocardia xinjiangensis</name>
    <dbReference type="NCBI Taxonomy" id="75289"/>
    <lineage>
        <taxon>Bacteria</taxon>
        <taxon>Bacillati</taxon>
        <taxon>Actinomycetota</taxon>
        <taxon>Actinomycetes</taxon>
        <taxon>Pseudonocardiales</taxon>
        <taxon>Pseudonocardiaceae</taxon>
        <taxon>Pseudonocardia</taxon>
    </lineage>
</organism>
<dbReference type="PIRSF" id="PIRSF000437">
    <property type="entry name" value="GPAT_DHAPAT"/>
    <property type="match status" value="1"/>
</dbReference>
<dbReference type="CDD" id="cd07993">
    <property type="entry name" value="LPLAT_DHAPAT-like"/>
    <property type="match status" value="1"/>
</dbReference>
<evidence type="ECO:0000313" key="7">
    <source>
        <dbReference type="EMBL" id="NMH80204.1"/>
    </source>
</evidence>
<dbReference type="PANTHER" id="PTHR12563">
    <property type="entry name" value="GLYCEROL-3-PHOSPHATE ACYLTRANSFERASE"/>
    <property type="match status" value="1"/>
</dbReference>
<dbReference type="Proteomes" id="UP001296706">
    <property type="component" value="Unassembled WGS sequence"/>
</dbReference>
<keyword evidence="4" id="KW-0472">Membrane</keyword>
<dbReference type="InterPro" id="IPR002123">
    <property type="entry name" value="Plipid/glycerol_acylTrfase"/>
</dbReference>
<dbReference type="Pfam" id="PF01553">
    <property type="entry name" value="Acyltransferase"/>
    <property type="match status" value="1"/>
</dbReference>